<organism evidence="3 4">
    <name type="scientific">Cinara cedri</name>
    <dbReference type="NCBI Taxonomy" id="506608"/>
    <lineage>
        <taxon>Eukaryota</taxon>
        <taxon>Metazoa</taxon>
        <taxon>Ecdysozoa</taxon>
        <taxon>Arthropoda</taxon>
        <taxon>Hexapoda</taxon>
        <taxon>Insecta</taxon>
        <taxon>Pterygota</taxon>
        <taxon>Neoptera</taxon>
        <taxon>Paraneoptera</taxon>
        <taxon>Hemiptera</taxon>
        <taxon>Sternorrhyncha</taxon>
        <taxon>Aphidomorpha</taxon>
        <taxon>Aphidoidea</taxon>
        <taxon>Aphididae</taxon>
        <taxon>Lachninae</taxon>
        <taxon>Cinara</taxon>
    </lineage>
</organism>
<dbReference type="PANTHER" id="PTHR44145:SF3">
    <property type="entry name" value="DNAJ HOMOLOG SUBFAMILY A MEMBER 3, MITOCHONDRIAL"/>
    <property type="match status" value="1"/>
</dbReference>
<dbReference type="InterPro" id="IPR036869">
    <property type="entry name" value="J_dom_sf"/>
</dbReference>
<keyword evidence="1" id="KW-0143">Chaperone</keyword>
<dbReference type="InterPro" id="IPR051938">
    <property type="entry name" value="Apopto_cytoskel_mod"/>
</dbReference>
<feature type="domain" description="J" evidence="2">
    <location>
        <begin position="322"/>
        <end position="367"/>
    </location>
</feature>
<dbReference type="OrthoDB" id="445556at2759"/>
<proteinExistence type="predicted"/>
<dbReference type="AlphaFoldDB" id="A0A5E4M8A4"/>
<dbReference type="EMBL" id="CABPRJ010000206">
    <property type="protein sequence ID" value="VVC27573.1"/>
    <property type="molecule type" value="Genomic_DNA"/>
</dbReference>
<evidence type="ECO:0000313" key="3">
    <source>
        <dbReference type="EMBL" id="VVC27573.1"/>
    </source>
</evidence>
<dbReference type="Gene3D" id="1.10.287.110">
    <property type="entry name" value="DnaJ domain"/>
    <property type="match status" value="1"/>
</dbReference>
<keyword evidence="4" id="KW-1185">Reference proteome</keyword>
<evidence type="ECO:0000313" key="4">
    <source>
        <dbReference type="Proteomes" id="UP000325440"/>
    </source>
</evidence>
<dbReference type="InterPro" id="IPR001623">
    <property type="entry name" value="DnaJ_domain"/>
</dbReference>
<dbReference type="PRINTS" id="PR00625">
    <property type="entry name" value="JDOMAIN"/>
</dbReference>
<name>A0A5E4M8A4_9HEMI</name>
<dbReference type="PROSITE" id="PS50076">
    <property type="entry name" value="DNAJ_2"/>
    <property type="match status" value="1"/>
</dbReference>
<evidence type="ECO:0000256" key="1">
    <source>
        <dbReference type="ARBA" id="ARBA00023186"/>
    </source>
</evidence>
<sequence>MGRKTIYEIEKEYLNPPHQHFNADKENLRNDINELFGFDIYQYQHSIGASHRKLIKRINKDRSAQTAFKGAGSRIDNGICQILSHFVTYNDLLMNQERFEKFFYNLTAVTKEERRRKLLELVNLLPPKVEIFYTSNINERIRGFIPSPQVTILSPDHPCIVSINDSKTAFTLDTSTLTDSLRVVPEGHYASIEFASRYNDKFLHGHSIVVKKLKNKHTLNDKYSVYDPNMGAIFSIKETKIGEIVQAIINKYAMKWYNRDRSMVDYISIKDSTKFLEEIEQYTSNNTMKKYTIYCIPVNHNTISHFYYDQHTITNFSAEHVSYYETLKVKRNASSHDIKEAYKKLARRCHPDKNHDNLGSVNQNLEK</sequence>
<protein>
    <submittedName>
        <fullName evidence="3">DnaJ domain</fullName>
    </submittedName>
</protein>
<evidence type="ECO:0000259" key="2">
    <source>
        <dbReference type="PROSITE" id="PS50076"/>
    </source>
</evidence>
<dbReference type="SUPFAM" id="SSF46565">
    <property type="entry name" value="Chaperone J-domain"/>
    <property type="match status" value="1"/>
</dbReference>
<gene>
    <name evidence="3" type="ORF">CINCED_3A022089</name>
</gene>
<dbReference type="Pfam" id="PF00226">
    <property type="entry name" value="DnaJ"/>
    <property type="match status" value="1"/>
</dbReference>
<dbReference type="Proteomes" id="UP000325440">
    <property type="component" value="Unassembled WGS sequence"/>
</dbReference>
<reference evidence="3 4" key="1">
    <citation type="submission" date="2019-08" db="EMBL/GenBank/DDBJ databases">
        <authorList>
            <person name="Alioto T."/>
            <person name="Alioto T."/>
            <person name="Gomez Garrido J."/>
        </authorList>
    </citation>
    <scope>NUCLEOTIDE SEQUENCE [LARGE SCALE GENOMIC DNA]</scope>
</reference>
<dbReference type="SMART" id="SM00271">
    <property type="entry name" value="DnaJ"/>
    <property type="match status" value="1"/>
</dbReference>
<dbReference type="PANTHER" id="PTHR44145">
    <property type="entry name" value="DNAJ HOMOLOG SUBFAMILY A MEMBER 3, MITOCHONDRIAL"/>
    <property type="match status" value="1"/>
</dbReference>
<accession>A0A5E4M8A4</accession>
<dbReference type="CDD" id="cd06257">
    <property type="entry name" value="DnaJ"/>
    <property type="match status" value="1"/>
</dbReference>